<keyword evidence="2" id="KW-1185">Reference proteome</keyword>
<comment type="caution">
    <text evidence="1">The sequence shown here is derived from an EMBL/GenBank/DDBJ whole genome shotgun (WGS) entry which is preliminary data.</text>
</comment>
<accession>A0ACC1MKS1</accession>
<sequence length="81" mass="8696">MHMRLLVYISSSIDSDFRTARDASLIPILKSLSAWAHPPRTGSLPTTATPLDLEPHLGRGAVHPKAGIDDAGVVPEDGLVW</sequence>
<name>A0ACC1MKS1_9APHY</name>
<evidence type="ECO:0000313" key="1">
    <source>
        <dbReference type="EMBL" id="KAJ2966828.1"/>
    </source>
</evidence>
<protein>
    <submittedName>
        <fullName evidence="1">Uncharacterized protein</fullName>
    </submittedName>
</protein>
<organism evidence="1 2">
    <name type="scientific">Trametes sanguinea</name>
    <dbReference type="NCBI Taxonomy" id="158606"/>
    <lineage>
        <taxon>Eukaryota</taxon>
        <taxon>Fungi</taxon>
        <taxon>Dikarya</taxon>
        <taxon>Basidiomycota</taxon>
        <taxon>Agaricomycotina</taxon>
        <taxon>Agaricomycetes</taxon>
        <taxon>Polyporales</taxon>
        <taxon>Polyporaceae</taxon>
        <taxon>Trametes</taxon>
    </lineage>
</organism>
<proteinExistence type="predicted"/>
<reference evidence="1" key="1">
    <citation type="submission" date="2022-08" db="EMBL/GenBank/DDBJ databases">
        <title>Genome Sequence of Pycnoporus sanguineus.</title>
        <authorList>
            <person name="Buettner E."/>
        </authorList>
    </citation>
    <scope>NUCLEOTIDE SEQUENCE</scope>
    <source>
        <strain evidence="1">CG-C14</strain>
    </source>
</reference>
<dbReference type="EMBL" id="JANSHE010006523">
    <property type="protein sequence ID" value="KAJ2966828.1"/>
    <property type="molecule type" value="Genomic_DNA"/>
</dbReference>
<gene>
    <name evidence="1" type="ORF">NUW54_g13692</name>
</gene>
<evidence type="ECO:0000313" key="2">
    <source>
        <dbReference type="Proteomes" id="UP001144978"/>
    </source>
</evidence>
<dbReference type="Proteomes" id="UP001144978">
    <property type="component" value="Unassembled WGS sequence"/>
</dbReference>